<accession>A0A9D2NTN5</accession>
<feature type="transmembrane region" description="Helical" evidence="1">
    <location>
        <begin position="188"/>
        <end position="208"/>
    </location>
</feature>
<keyword evidence="1" id="KW-0472">Membrane</keyword>
<name>A0A9D2NTN5_9FIRM</name>
<dbReference type="EMBL" id="DWWM01000042">
    <property type="protein sequence ID" value="HJC36759.1"/>
    <property type="molecule type" value="Genomic_DNA"/>
</dbReference>
<sequence length="218" mass="23774">MRGLICKDLRLMLVQKNFFIMLAFVAFVCMAALDDPAFVVMYVTLIFTSFLLSTMSYDEFDNGYPFLFTLPITRKLYVQEKYVLGMAGGSIAWLLSTLLAGIAFFLTQGDFPPLSWFVLPFAALPMLALLIALMIPFKLKFGGENGRLAMLLAIAAVCAIFGAALGLMQSMGISVQAVTAVLPAMSMALSALLILVLCALIVAISCGISTHIMEHREF</sequence>
<evidence type="ECO:0000313" key="2">
    <source>
        <dbReference type="EMBL" id="HJC36759.1"/>
    </source>
</evidence>
<comment type="caution">
    <text evidence="2">The sequence shown here is derived from an EMBL/GenBank/DDBJ whole genome shotgun (WGS) entry which is preliminary data.</text>
</comment>
<feature type="transmembrane region" description="Helical" evidence="1">
    <location>
        <begin position="12"/>
        <end position="33"/>
    </location>
</feature>
<dbReference type="AlphaFoldDB" id="A0A9D2NTN5"/>
<feature type="transmembrane region" description="Helical" evidence="1">
    <location>
        <begin position="117"/>
        <end position="137"/>
    </location>
</feature>
<organism evidence="2 3">
    <name type="scientific">Candidatus Merdibacter merdavium</name>
    <dbReference type="NCBI Taxonomy" id="2838692"/>
    <lineage>
        <taxon>Bacteria</taxon>
        <taxon>Bacillati</taxon>
        <taxon>Bacillota</taxon>
        <taxon>Erysipelotrichia</taxon>
        <taxon>Erysipelotrichales</taxon>
        <taxon>Erysipelotrichaceae</taxon>
        <taxon>Merdibacter</taxon>
    </lineage>
</organism>
<feature type="transmembrane region" description="Helical" evidence="1">
    <location>
        <begin position="39"/>
        <end position="57"/>
    </location>
</feature>
<reference evidence="2" key="1">
    <citation type="journal article" date="2021" name="PeerJ">
        <title>Extensive microbial diversity within the chicken gut microbiome revealed by metagenomics and culture.</title>
        <authorList>
            <person name="Gilroy R."/>
            <person name="Ravi A."/>
            <person name="Getino M."/>
            <person name="Pursley I."/>
            <person name="Horton D.L."/>
            <person name="Alikhan N.F."/>
            <person name="Baker D."/>
            <person name="Gharbi K."/>
            <person name="Hall N."/>
            <person name="Watson M."/>
            <person name="Adriaenssens E.M."/>
            <person name="Foster-Nyarko E."/>
            <person name="Jarju S."/>
            <person name="Secka A."/>
            <person name="Antonio M."/>
            <person name="Oren A."/>
            <person name="Chaudhuri R.R."/>
            <person name="La Ragione R."/>
            <person name="Hildebrand F."/>
            <person name="Pallen M.J."/>
        </authorList>
    </citation>
    <scope>NUCLEOTIDE SEQUENCE</scope>
    <source>
        <strain evidence="2">CHK187-11901</strain>
    </source>
</reference>
<evidence type="ECO:0000313" key="3">
    <source>
        <dbReference type="Proteomes" id="UP000823896"/>
    </source>
</evidence>
<gene>
    <name evidence="2" type="ORF">H9702_06475</name>
</gene>
<keyword evidence="1" id="KW-1133">Transmembrane helix</keyword>
<dbReference type="InterPro" id="IPR025699">
    <property type="entry name" value="ABC2_memb-like"/>
</dbReference>
<protein>
    <submittedName>
        <fullName evidence="2">ABC-2 transporter permease</fullName>
    </submittedName>
</protein>
<feature type="transmembrane region" description="Helical" evidence="1">
    <location>
        <begin position="149"/>
        <end position="168"/>
    </location>
</feature>
<dbReference type="Proteomes" id="UP000823896">
    <property type="component" value="Unassembled WGS sequence"/>
</dbReference>
<keyword evidence="1" id="KW-0812">Transmembrane</keyword>
<evidence type="ECO:0000256" key="1">
    <source>
        <dbReference type="SAM" id="Phobius"/>
    </source>
</evidence>
<proteinExistence type="predicted"/>
<reference evidence="2" key="2">
    <citation type="submission" date="2021-04" db="EMBL/GenBank/DDBJ databases">
        <authorList>
            <person name="Gilroy R."/>
        </authorList>
    </citation>
    <scope>NUCLEOTIDE SEQUENCE</scope>
    <source>
        <strain evidence="2">CHK187-11901</strain>
    </source>
</reference>
<feature type="transmembrane region" description="Helical" evidence="1">
    <location>
        <begin position="82"/>
        <end position="105"/>
    </location>
</feature>
<dbReference type="Pfam" id="PF13346">
    <property type="entry name" value="ABC2_membrane_5"/>
    <property type="match status" value="1"/>
</dbReference>